<dbReference type="Proteomes" id="UP000262712">
    <property type="component" value="Chromosome"/>
</dbReference>
<protein>
    <submittedName>
        <fullName evidence="4">Glycosyltransferase, family 2</fullName>
    </submittedName>
    <submittedName>
        <fullName evidence="5">Nucleotidyltransferase</fullName>
    </submittedName>
</protein>
<evidence type="ECO:0000313" key="4">
    <source>
        <dbReference type="EMBL" id="AXX91788.1"/>
    </source>
</evidence>
<dbReference type="RefSeq" id="WP_099343267.1">
    <property type="nucleotide sequence ID" value="NZ_CP032098.1"/>
</dbReference>
<dbReference type="Gene3D" id="3.90.550.10">
    <property type="entry name" value="Spore Coat Polysaccharide Biosynthesis Protein SpsA, Chain A"/>
    <property type="match status" value="1"/>
</dbReference>
<dbReference type="AlphaFoldDB" id="A0A2G1DFE1"/>
<feature type="domain" description="Nucleotidyl transferase" evidence="3">
    <location>
        <begin position="22"/>
        <end position="180"/>
    </location>
</feature>
<dbReference type="InterPro" id="IPR029044">
    <property type="entry name" value="Nucleotide-diphossugar_trans"/>
</dbReference>
<dbReference type="InterPro" id="IPR050065">
    <property type="entry name" value="GlmU-like"/>
</dbReference>
<evidence type="ECO:0000259" key="3">
    <source>
        <dbReference type="Pfam" id="PF00483"/>
    </source>
</evidence>
<dbReference type="PANTHER" id="PTHR43584:SF8">
    <property type="entry name" value="N-ACETYLMURAMATE ALPHA-1-PHOSPHATE URIDYLYLTRANSFERASE"/>
    <property type="match status" value="1"/>
</dbReference>
<keyword evidence="6" id="KW-1185">Reference proteome</keyword>
<dbReference type="EMBL" id="CP032098">
    <property type="protein sequence ID" value="AXX91788.1"/>
    <property type="molecule type" value="Genomic_DNA"/>
</dbReference>
<evidence type="ECO:0000313" key="5">
    <source>
        <dbReference type="EMBL" id="PHO17218.1"/>
    </source>
</evidence>
<keyword evidence="2" id="KW-0548">Nucleotidyltransferase</keyword>
<dbReference type="PANTHER" id="PTHR43584">
    <property type="entry name" value="NUCLEOTIDYL TRANSFERASE"/>
    <property type="match status" value="1"/>
</dbReference>
<evidence type="ECO:0000313" key="7">
    <source>
        <dbReference type="Proteomes" id="UP000262712"/>
    </source>
</evidence>
<dbReference type="InterPro" id="IPR016873">
    <property type="entry name" value="Caps_polysacc_synth_BcbE_prd"/>
</dbReference>
<gene>
    <name evidence="4" type="ORF">AMOL_0793</name>
    <name evidence="5" type="ORF">CPU12_11485</name>
</gene>
<name>A0A2G1DFE1_9BACT</name>
<evidence type="ECO:0000256" key="2">
    <source>
        <dbReference type="ARBA" id="ARBA00022695"/>
    </source>
</evidence>
<dbReference type="InterPro" id="IPR005835">
    <property type="entry name" value="NTP_transferase_dom"/>
</dbReference>
<dbReference type="Pfam" id="PF00483">
    <property type="entry name" value="NTP_transferase"/>
    <property type="match status" value="1"/>
</dbReference>
<proteinExistence type="predicted"/>
<dbReference type="GO" id="GO:0016779">
    <property type="term" value="F:nucleotidyltransferase activity"/>
    <property type="evidence" value="ECO:0007669"/>
    <property type="project" value="UniProtKB-KW"/>
</dbReference>
<reference evidence="4 7" key="2">
    <citation type="submission" date="2018-08" db="EMBL/GenBank/DDBJ databases">
        <title>Complete genome of the Arcobacter molluscorum type strain LMG 25693.</title>
        <authorList>
            <person name="Miller W.G."/>
            <person name="Yee E."/>
            <person name="Bono J.L."/>
        </authorList>
    </citation>
    <scope>NUCLEOTIDE SEQUENCE [LARGE SCALE GENOMIC DNA]</scope>
    <source>
        <strain evidence="4 7">CECT 7696</strain>
    </source>
</reference>
<dbReference type="CDD" id="cd04183">
    <property type="entry name" value="GT2_BcE_like"/>
    <property type="match status" value="1"/>
</dbReference>
<dbReference type="EMBL" id="NXFY01000021">
    <property type="protein sequence ID" value="PHO17218.1"/>
    <property type="molecule type" value="Genomic_DNA"/>
</dbReference>
<evidence type="ECO:0000313" key="6">
    <source>
        <dbReference type="Proteomes" id="UP000221222"/>
    </source>
</evidence>
<reference evidence="5 6" key="1">
    <citation type="submission" date="2017-09" db="EMBL/GenBank/DDBJ databases">
        <title>Arcobacter canalis sp. nov., a new species isolated from a water canal contaminated with urban sewage.</title>
        <authorList>
            <person name="Perez-Cataluna A."/>
            <person name="Salas-Masso N."/>
            <person name="Figueras M.J."/>
        </authorList>
    </citation>
    <scope>NUCLEOTIDE SEQUENCE [LARGE SCALE GENOMIC DNA]</scope>
    <source>
        <strain evidence="5 6">F98-3</strain>
    </source>
</reference>
<organism evidence="5 6">
    <name type="scientific">Malaciobacter molluscorum LMG 25693</name>
    <dbReference type="NCBI Taxonomy" id="870501"/>
    <lineage>
        <taxon>Bacteria</taxon>
        <taxon>Pseudomonadati</taxon>
        <taxon>Campylobacterota</taxon>
        <taxon>Epsilonproteobacteria</taxon>
        <taxon>Campylobacterales</taxon>
        <taxon>Arcobacteraceae</taxon>
        <taxon>Malaciobacter</taxon>
    </lineage>
</organism>
<dbReference type="PIRSF" id="PIRSF028162">
    <property type="entry name" value="BcbE_prd"/>
    <property type="match status" value="1"/>
</dbReference>
<dbReference type="KEGG" id="amol:AMOL_0793"/>
<keyword evidence="1 5" id="KW-0808">Transferase</keyword>
<evidence type="ECO:0000256" key="1">
    <source>
        <dbReference type="ARBA" id="ARBA00022679"/>
    </source>
</evidence>
<sequence>MINILIPLAGKNHFFPELEYPFPKPLIEFNGKTMIEHIIDNFSSLKEEKQFIFIVNRDDCKKYHLDNVLNILTNNTCKIIKLEKETKGAACSVMMAVEYIDNDTSLIISNADQLFDISLNEVINKFNNTDAGVITFESIHPRWSYVRINNEYKVIETAEKRPISKLAIAGFYYFKKGKNFIRAASKMIKKDASVNGLYYLAPCLNELILENKTINIFKIENNKYHTFYTPQKIKEYERLISC</sequence>
<dbReference type="Proteomes" id="UP000221222">
    <property type="component" value="Unassembled WGS sequence"/>
</dbReference>
<accession>A0A2G1DFE1</accession>
<dbReference type="SUPFAM" id="SSF53448">
    <property type="entry name" value="Nucleotide-diphospho-sugar transferases"/>
    <property type="match status" value="1"/>
</dbReference>